<dbReference type="GeneTree" id="ENSGT00940000163155"/>
<reference evidence="3" key="3">
    <citation type="submission" date="2025-09" db="UniProtKB">
        <authorList>
            <consortium name="Ensembl"/>
        </authorList>
    </citation>
    <scope>IDENTIFICATION</scope>
</reference>
<evidence type="ECO:0000256" key="1">
    <source>
        <dbReference type="SAM" id="MobiDB-lite"/>
    </source>
</evidence>
<accession>U3IFV1</accession>
<evidence type="ECO:0000259" key="2">
    <source>
        <dbReference type="PROSITE" id="PS50206"/>
    </source>
</evidence>
<dbReference type="SMART" id="SM00450">
    <property type="entry name" value="RHOD"/>
    <property type="match status" value="1"/>
</dbReference>
<dbReference type="InterPro" id="IPR036873">
    <property type="entry name" value="Rhodanese-like_dom_sf"/>
</dbReference>
<reference evidence="3 4" key="1">
    <citation type="submission" date="2017-10" db="EMBL/GenBank/DDBJ databases">
        <title>A new Pekin duck reference genome.</title>
        <authorList>
            <person name="Hou Z.-C."/>
            <person name="Zhou Z.-K."/>
            <person name="Zhu F."/>
            <person name="Hou S.-S."/>
        </authorList>
    </citation>
    <scope>NUCLEOTIDE SEQUENCE [LARGE SCALE GENOMIC DNA]</scope>
</reference>
<dbReference type="PROSITE" id="PS50206">
    <property type="entry name" value="RHODANESE_3"/>
    <property type="match status" value="1"/>
</dbReference>
<dbReference type="SUPFAM" id="SSF52821">
    <property type="entry name" value="Rhodanese/Cell cycle control phosphatase"/>
    <property type="match status" value="1"/>
</dbReference>
<feature type="region of interest" description="Disordered" evidence="1">
    <location>
        <begin position="1"/>
        <end position="27"/>
    </location>
</feature>
<reference evidence="3" key="2">
    <citation type="submission" date="2025-08" db="UniProtKB">
        <authorList>
            <consortium name="Ensembl"/>
        </authorList>
    </citation>
    <scope>IDENTIFICATION</scope>
</reference>
<evidence type="ECO:0000313" key="4">
    <source>
        <dbReference type="Proteomes" id="UP000016666"/>
    </source>
</evidence>
<keyword evidence="4" id="KW-1185">Reference proteome</keyword>
<dbReference type="AlphaFoldDB" id="U3IFV1"/>
<name>U3IFV1_ANAPP</name>
<feature type="region of interest" description="Disordered" evidence="1">
    <location>
        <begin position="50"/>
        <end position="93"/>
    </location>
</feature>
<dbReference type="PANTHER" id="PTHR44086">
    <property type="entry name" value="THIOSULFATE SULFURTRANSFERASE RDL2, MITOCHONDRIAL-RELATED"/>
    <property type="match status" value="1"/>
</dbReference>
<dbReference type="Pfam" id="PF00581">
    <property type="entry name" value="Rhodanese"/>
    <property type="match status" value="1"/>
</dbReference>
<feature type="compositionally biased region" description="Basic and acidic residues" evidence="1">
    <location>
        <begin position="50"/>
        <end position="71"/>
    </location>
</feature>
<proteinExistence type="predicted"/>
<feature type="domain" description="Rhodanese" evidence="2">
    <location>
        <begin position="112"/>
        <end position="214"/>
    </location>
</feature>
<dbReference type="PANTHER" id="PTHR44086:SF10">
    <property type="entry name" value="THIOSULFATE SULFURTRANSFERASE_RHODANESE-LIKE DOMAIN-CONTAINING PROTEIN 3"/>
    <property type="match status" value="1"/>
</dbReference>
<dbReference type="Ensembl" id="ENSAPLT00000006764.2">
    <property type="protein sequence ID" value="ENSAPLP00000006123.2"/>
    <property type="gene ID" value="ENSAPLG00000006518.2"/>
</dbReference>
<sequence>MGRVKDFLHCKSNKKSKRLKKEGREAEHRATVCNVKGNIFTECKREYMEQTEEYRDTDRDGRQAKDMEKMRKFPQRSGLNPVQEPRAVGGSSRRLCAEAERGVSYEELKELKKSSVVHIDVRERWEVDRDGKIPASINIPLKELVEALQMDPTDFRELYNQKMPAKSDHVVFSCFAGSRSKQALNFATSLGFSRVQHFPGGFEEWAKREHPEKK</sequence>
<feature type="compositionally biased region" description="Basic residues" evidence="1">
    <location>
        <begin position="11"/>
        <end position="21"/>
    </location>
</feature>
<protein>
    <recommendedName>
        <fullName evidence="2">Rhodanese domain-containing protein</fullName>
    </recommendedName>
</protein>
<organism evidence="3 4">
    <name type="scientific">Anas platyrhynchos platyrhynchos</name>
    <name type="common">Northern mallard</name>
    <dbReference type="NCBI Taxonomy" id="8840"/>
    <lineage>
        <taxon>Eukaryota</taxon>
        <taxon>Metazoa</taxon>
        <taxon>Chordata</taxon>
        <taxon>Craniata</taxon>
        <taxon>Vertebrata</taxon>
        <taxon>Euteleostomi</taxon>
        <taxon>Archelosauria</taxon>
        <taxon>Archosauria</taxon>
        <taxon>Dinosauria</taxon>
        <taxon>Saurischia</taxon>
        <taxon>Theropoda</taxon>
        <taxon>Coelurosauria</taxon>
        <taxon>Aves</taxon>
        <taxon>Neognathae</taxon>
        <taxon>Galloanserae</taxon>
        <taxon>Anseriformes</taxon>
        <taxon>Anatidae</taxon>
        <taxon>Anatinae</taxon>
        <taxon>Anas</taxon>
    </lineage>
</organism>
<evidence type="ECO:0000313" key="3">
    <source>
        <dbReference type="Ensembl" id="ENSAPLP00000006123.2"/>
    </source>
</evidence>
<dbReference type="Gene3D" id="3.40.250.10">
    <property type="entry name" value="Rhodanese-like domain"/>
    <property type="match status" value="1"/>
</dbReference>
<dbReference type="Proteomes" id="UP000016666">
    <property type="component" value="Chromosome 3"/>
</dbReference>
<dbReference type="InterPro" id="IPR001763">
    <property type="entry name" value="Rhodanese-like_dom"/>
</dbReference>